<keyword evidence="1" id="KW-0245">EGF-like domain</keyword>
<accession>A9UWU3</accession>
<keyword evidence="3" id="KW-0732">Signal</keyword>
<dbReference type="PANTHER" id="PTHR47032:SF1">
    <property type="entry name" value="UDP-D-XYLOSE:L-FUCOSE ALPHA-1,3-D-XYLOSYLTRANSFERASE-RELATED"/>
    <property type="match status" value="1"/>
</dbReference>
<dbReference type="PANTHER" id="PTHR47032">
    <property type="entry name" value="UDP-D-XYLOSE:L-FUCOSE ALPHA-1,3-D-XYLOSYLTRANSFERASE-RELATED"/>
    <property type="match status" value="1"/>
</dbReference>
<evidence type="ECO:0000313" key="5">
    <source>
        <dbReference type="EMBL" id="EDQ90101.1"/>
    </source>
</evidence>
<evidence type="ECO:0000256" key="2">
    <source>
        <dbReference type="SAM" id="MobiDB-lite"/>
    </source>
</evidence>
<reference evidence="5 6" key="1">
    <citation type="journal article" date="2008" name="Nature">
        <title>The genome of the choanoflagellate Monosiga brevicollis and the origin of metazoans.</title>
        <authorList>
            <consortium name="JGI Sequencing"/>
            <person name="King N."/>
            <person name="Westbrook M.J."/>
            <person name="Young S.L."/>
            <person name="Kuo A."/>
            <person name="Abedin M."/>
            <person name="Chapman J."/>
            <person name="Fairclough S."/>
            <person name="Hellsten U."/>
            <person name="Isogai Y."/>
            <person name="Letunic I."/>
            <person name="Marr M."/>
            <person name="Pincus D."/>
            <person name="Putnam N."/>
            <person name="Rokas A."/>
            <person name="Wright K.J."/>
            <person name="Zuzow R."/>
            <person name="Dirks W."/>
            <person name="Good M."/>
            <person name="Goodstein D."/>
            <person name="Lemons D."/>
            <person name="Li W."/>
            <person name="Lyons J.B."/>
            <person name="Morris A."/>
            <person name="Nichols S."/>
            <person name="Richter D.J."/>
            <person name="Salamov A."/>
            <person name="Bork P."/>
            <person name="Lim W.A."/>
            <person name="Manning G."/>
            <person name="Miller W.T."/>
            <person name="McGinnis W."/>
            <person name="Shapiro H."/>
            <person name="Tjian R."/>
            <person name="Grigoriev I.V."/>
            <person name="Rokhsar D."/>
        </authorList>
    </citation>
    <scope>NUCLEOTIDE SEQUENCE [LARGE SCALE GENOMIC DNA]</scope>
    <source>
        <strain evidence="6">MX1 / ATCC 50154</strain>
    </source>
</reference>
<gene>
    <name evidence="5" type="ORF">MONBRDRAFT_24568</name>
</gene>
<keyword evidence="6" id="KW-1185">Reference proteome</keyword>
<sequence length="1062" mass="116893">MLLLLLLLNALWRKAAVATPNSAAIFNWNTHSRTRRKSNTLLAARKHIPWCLSHTGELPSLFCSQQHLPKTSILHGLVVSAFRERRQSHSRFASFRERIETRSCPASKGMALGRGHAVRTTGMWVGYGLMGFAAVMLLFNAMFPSPTEPARAPRRLQSQAGAKDASGEIRWQSTRDNVPVVVTACPLDEAELALTLSSILRANPAGAAPVIHVISNDPEAAHTIAYRAQQQTDVEVTVFPSPISSWAAFMGDLVHGLNSSAAGSADAVALLPAGSTVHPDGFFPWLHETRRLLQADATLVGASLASFAHRAGDIELPSMYPFAHTTCQARGGLVASISRWQQLAAAAAVRASGQVGMQQLDLAAQSLCSVENLLALFPPAGQACILDSHAGALSADAESTRRTGARFALPCAQWVNRIRQLRVNDLNVVDEGERVWTPAAREVCGAEMTPRVRPSGLECCPVGATRDCTARPKTPLRIMLHHACELPAGLLVHTLKHLASETVERQTADLDVVLVRGDAADCTIALQSLERWRWAHGYIRINQTDDRRITGDPAGSLGALWPAGPDDVESSQIDLFVMSGLEVSPLATNWIRSTLQRYSRTLPVGGATLLPTRHQVRVEQAELRPVISAIPPLDGVALSSSSRAQFTRWLGQSLSRSTLYDYRLNPEDGLSLTAAFRRCVALFWQQQHQFAVQPSGALLARRYTDEQQVAAPLASAAHTVELPDVPSAVDANGDPIALCLHGPCPSHATCQDTLNGAMCVCPVNAADYETCVRQLESPSGSDRPVLLTDEQAMHNLLQHVSENNAVTVMTVTSGFVDFATNLLMSMTRVGVNNFIIIAEDYTSYQRLNARYPHRVVLPNLRTMMQGMSGRSGADVADRTGFSYASKQYNEIVGRRPRYLLGILRMGFDVLYTDTDTVWLENPYHQFQAGYDMQISSDKEDETFDPWHMLCTGFMFLRSKRPVMAFLDEWRRALEAAQGVTVNQYVFNDIFNRKYREQIPTRPLPDRKFPSGALYFDKYWRSAQPEQPTVVHNNFIVGADAKRQRFQKLGLWYVGQSKNVNGV</sequence>
<name>A9UWU3_MONBE</name>
<dbReference type="InParanoid" id="A9UWU3"/>
<evidence type="ECO:0000256" key="3">
    <source>
        <dbReference type="SAM" id="SignalP"/>
    </source>
</evidence>
<evidence type="ECO:0000313" key="6">
    <source>
        <dbReference type="Proteomes" id="UP000001357"/>
    </source>
</evidence>
<dbReference type="AlphaFoldDB" id="A9UWU3"/>
<dbReference type="EMBL" id="CH991548">
    <property type="protein sequence ID" value="EDQ90101.1"/>
    <property type="molecule type" value="Genomic_DNA"/>
</dbReference>
<dbReference type="RefSeq" id="XP_001744868.1">
    <property type="nucleotide sequence ID" value="XM_001744816.1"/>
</dbReference>
<organism evidence="5 6">
    <name type="scientific">Monosiga brevicollis</name>
    <name type="common">Choanoflagellate</name>
    <dbReference type="NCBI Taxonomy" id="81824"/>
    <lineage>
        <taxon>Eukaryota</taxon>
        <taxon>Choanoflagellata</taxon>
        <taxon>Craspedida</taxon>
        <taxon>Salpingoecidae</taxon>
        <taxon>Monosiga</taxon>
    </lineage>
</organism>
<feature type="region of interest" description="Disordered" evidence="2">
    <location>
        <begin position="149"/>
        <end position="168"/>
    </location>
</feature>
<evidence type="ECO:0000256" key="1">
    <source>
        <dbReference type="PROSITE-ProRule" id="PRU00076"/>
    </source>
</evidence>
<dbReference type="InterPro" id="IPR000742">
    <property type="entry name" value="EGF"/>
</dbReference>
<feature type="chain" id="PRO_5002742431" description="EGF-like domain-containing protein" evidence="3">
    <location>
        <begin position="19"/>
        <end position="1062"/>
    </location>
</feature>
<dbReference type="InterPro" id="IPR052636">
    <property type="entry name" value="UDP-D-xylose:L-fucose_XylT"/>
</dbReference>
<dbReference type="eggNOG" id="ENOG502QT5X">
    <property type="taxonomic scope" value="Eukaryota"/>
</dbReference>
<dbReference type="GO" id="GO:0005794">
    <property type="term" value="C:Golgi apparatus"/>
    <property type="evidence" value="ECO:0000318"/>
    <property type="project" value="GO_Central"/>
</dbReference>
<dbReference type="KEGG" id="mbr:MONBRDRAFT_24568"/>
<dbReference type="CDD" id="cd00053">
    <property type="entry name" value="EGF"/>
    <property type="match status" value="1"/>
</dbReference>
<dbReference type="Proteomes" id="UP000001357">
    <property type="component" value="Unassembled WGS sequence"/>
</dbReference>
<dbReference type="GO" id="GO:0016757">
    <property type="term" value="F:glycosyltransferase activity"/>
    <property type="evidence" value="ECO:0000318"/>
    <property type="project" value="GO_Central"/>
</dbReference>
<feature type="domain" description="EGF-like" evidence="4">
    <location>
        <begin position="735"/>
        <end position="772"/>
    </location>
</feature>
<proteinExistence type="predicted"/>
<feature type="signal peptide" evidence="3">
    <location>
        <begin position="1"/>
        <end position="18"/>
    </location>
</feature>
<evidence type="ECO:0000259" key="4">
    <source>
        <dbReference type="PROSITE" id="PS50026"/>
    </source>
</evidence>
<dbReference type="InterPro" id="IPR005069">
    <property type="entry name" value="Nucl-diP-sugar_transferase"/>
</dbReference>
<dbReference type="Pfam" id="PF03407">
    <property type="entry name" value="Nucleotid_trans"/>
    <property type="match status" value="1"/>
</dbReference>
<dbReference type="STRING" id="81824.A9UWU3"/>
<dbReference type="PROSITE" id="PS50026">
    <property type="entry name" value="EGF_3"/>
    <property type="match status" value="1"/>
</dbReference>
<protein>
    <recommendedName>
        <fullName evidence="4">EGF-like domain-containing protein</fullName>
    </recommendedName>
</protein>
<dbReference type="GeneID" id="5890118"/>
<comment type="caution">
    <text evidence="1">Lacks conserved residue(s) required for the propagation of feature annotation.</text>
</comment>